<dbReference type="Pfam" id="PF11905">
    <property type="entry name" value="DUF3425"/>
    <property type="match status" value="1"/>
</dbReference>
<feature type="coiled-coil region" evidence="1">
    <location>
        <begin position="16"/>
        <end position="55"/>
    </location>
</feature>
<protein>
    <recommendedName>
        <fullName evidence="4">BZIP domain-containing protein</fullName>
    </recommendedName>
</protein>
<dbReference type="OrthoDB" id="4161589at2759"/>
<evidence type="ECO:0000256" key="1">
    <source>
        <dbReference type="SAM" id="Coils"/>
    </source>
</evidence>
<dbReference type="GeneID" id="43657213"/>
<dbReference type="InterPro" id="IPR021833">
    <property type="entry name" value="DUF3425"/>
</dbReference>
<dbReference type="EMBL" id="ML737676">
    <property type="protein sequence ID" value="KAE8363406.1"/>
    <property type="molecule type" value="Genomic_DNA"/>
</dbReference>
<sequence length="366" mass="41822">MSTGRKSSHGRGRIRNAAQLERKRILDREHQRLRRQKAKRLSDTIQEEMSQLRQDLTLTLGRLDRLCQLVQIHEVSDCLKTSKANIGVMEGVTSGHAPPVPVCTMLGKVRITPNHSASTHTHPPGGCPVDSHRLDDGKGLYQPFSTANPTIASTCECFCGIHHQSIKECTDFHTIQLLLKAHTAIQYTPAAPQLYPRTPKIASLLLLEDTLNPVVEVVGPMLKRSSPASLIDTVAIYLIMYRLLRWRVYPIPETFRDVPSWYRPSKLQRTQPHPICIDFLAWPDLREHLILNFASLDKLSFSRLTTDAITVHWPGDQYAIMRDIEGDWALNPQFEDHVYTYSNWKLKRGWADRFPHLVHLVNTFDH</sequence>
<name>A0A5N7A2J7_9EURO</name>
<organism evidence="2 3">
    <name type="scientific">Aspergillus caelatus</name>
    <dbReference type="NCBI Taxonomy" id="61420"/>
    <lineage>
        <taxon>Eukaryota</taxon>
        <taxon>Fungi</taxon>
        <taxon>Dikarya</taxon>
        <taxon>Ascomycota</taxon>
        <taxon>Pezizomycotina</taxon>
        <taxon>Eurotiomycetes</taxon>
        <taxon>Eurotiomycetidae</taxon>
        <taxon>Eurotiales</taxon>
        <taxon>Aspergillaceae</taxon>
        <taxon>Aspergillus</taxon>
        <taxon>Aspergillus subgen. Circumdati</taxon>
    </lineage>
</organism>
<dbReference type="PANTHER" id="PTHR37012:SF2">
    <property type="entry name" value="BZIP DOMAIN-CONTAINING PROTEIN-RELATED"/>
    <property type="match status" value="1"/>
</dbReference>
<dbReference type="RefSeq" id="XP_031926487.1">
    <property type="nucleotide sequence ID" value="XM_032072767.1"/>
</dbReference>
<keyword evidence="1" id="KW-0175">Coiled coil</keyword>
<reference evidence="2 3" key="1">
    <citation type="submission" date="2019-04" db="EMBL/GenBank/DDBJ databases">
        <title>Friends and foes A comparative genomics studyof 23 Aspergillus species from section Flavi.</title>
        <authorList>
            <consortium name="DOE Joint Genome Institute"/>
            <person name="Kjaerbolling I."/>
            <person name="Vesth T."/>
            <person name="Frisvad J.C."/>
            <person name="Nybo J.L."/>
            <person name="Theobald S."/>
            <person name="Kildgaard S."/>
            <person name="Isbrandt T."/>
            <person name="Kuo A."/>
            <person name="Sato A."/>
            <person name="Lyhne E.K."/>
            <person name="Kogle M.E."/>
            <person name="Wiebenga A."/>
            <person name="Kun R.S."/>
            <person name="Lubbers R.J."/>
            <person name="Makela M.R."/>
            <person name="Barry K."/>
            <person name="Chovatia M."/>
            <person name="Clum A."/>
            <person name="Daum C."/>
            <person name="Haridas S."/>
            <person name="He G."/>
            <person name="LaButti K."/>
            <person name="Lipzen A."/>
            <person name="Mondo S."/>
            <person name="Riley R."/>
            <person name="Salamov A."/>
            <person name="Simmons B.A."/>
            <person name="Magnuson J.K."/>
            <person name="Henrissat B."/>
            <person name="Mortensen U.H."/>
            <person name="Larsen T.O."/>
            <person name="Devries R.P."/>
            <person name="Grigoriev I.V."/>
            <person name="Machida M."/>
            <person name="Baker S.E."/>
            <person name="Andersen M.R."/>
        </authorList>
    </citation>
    <scope>NUCLEOTIDE SEQUENCE [LARGE SCALE GENOMIC DNA]</scope>
    <source>
        <strain evidence="2 3">CBS 763.97</strain>
    </source>
</reference>
<accession>A0A5N7A2J7</accession>
<proteinExistence type="predicted"/>
<dbReference type="PANTHER" id="PTHR37012">
    <property type="entry name" value="B-ZIP TRANSCRIPTION FACTOR (EUROFUNG)-RELATED"/>
    <property type="match status" value="1"/>
</dbReference>
<dbReference type="AlphaFoldDB" id="A0A5N7A2J7"/>
<keyword evidence="3" id="KW-1185">Reference proteome</keyword>
<dbReference type="CDD" id="cd14686">
    <property type="entry name" value="bZIP"/>
    <property type="match status" value="1"/>
</dbReference>
<evidence type="ECO:0000313" key="3">
    <source>
        <dbReference type="Proteomes" id="UP000326268"/>
    </source>
</evidence>
<dbReference type="Proteomes" id="UP000326268">
    <property type="component" value="Unassembled WGS sequence"/>
</dbReference>
<gene>
    <name evidence="2" type="ORF">BDV27DRAFT_158806</name>
</gene>
<evidence type="ECO:0000313" key="2">
    <source>
        <dbReference type="EMBL" id="KAE8363406.1"/>
    </source>
</evidence>
<evidence type="ECO:0008006" key="4">
    <source>
        <dbReference type="Google" id="ProtNLM"/>
    </source>
</evidence>